<dbReference type="SUPFAM" id="SSF53271">
    <property type="entry name" value="PRTase-like"/>
    <property type="match status" value="1"/>
</dbReference>
<dbReference type="PANTHER" id="PTHR47505">
    <property type="entry name" value="DNA UTILIZATION PROTEIN YHGH"/>
    <property type="match status" value="1"/>
</dbReference>
<keyword evidence="5" id="KW-1185">Reference proteome</keyword>
<gene>
    <name evidence="4" type="ORF">RN605_09645</name>
    <name evidence="3" type="ORF">RN608_02475</name>
</gene>
<accession>A0AA96F0Z9</accession>
<evidence type="ECO:0000313" key="3">
    <source>
        <dbReference type="EMBL" id="WNM19559.1"/>
    </source>
</evidence>
<dbReference type="Gene3D" id="3.40.50.2020">
    <property type="match status" value="1"/>
</dbReference>
<dbReference type="EMBL" id="CP134890">
    <property type="protein sequence ID" value="WNM20948.1"/>
    <property type="molecule type" value="Genomic_DNA"/>
</dbReference>
<dbReference type="InterPro" id="IPR000836">
    <property type="entry name" value="PRTase_dom"/>
</dbReference>
<reference evidence="4 5" key="1">
    <citation type="submission" date="2023-09" db="EMBL/GenBank/DDBJ databases">
        <title>Flavobacterium sp. a novel bacteria isolate from Pepper rhizosphere.</title>
        <authorList>
            <person name="Peng Y."/>
            <person name="Lee J."/>
        </authorList>
    </citation>
    <scope>NUCLEOTIDE SEQUENCE [LARGE SCALE GENOMIC DNA]</scope>
    <source>
        <strain evidence="3">PMR2A8</strain>
        <strain evidence="4 5">PMTSA4</strain>
    </source>
</reference>
<dbReference type="InterPro" id="IPR029057">
    <property type="entry name" value="PRTase-like"/>
</dbReference>
<sequence length="227" mass="25943">MITHLINLFFPKSCAACTSFLLADEIVICTSCRHKLPVTNHHLTKDNEVIKKFYGRIPLEFGSALFYFHKRGMVQEMIHRLKYKSLEDVGEMIGNWYAEEMKNIEIITSADFIIPVPLHKKRLRERGYNQVEKFGKAISEKFNIPYNDTILVRKVYAKTQTKKNLLGRNDISVSTFDVVFDASLDGKHFILVDDVITSGATLELCSRALLKIPNVKISIVCMAMSHS</sequence>
<evidence type="ECO:0000256" key="1">
    <source>
        <dbReference type="ARBA" id="ARBA00008007"/>
    </source>
</evidence>
<protein>
    <submittedName>
        <fullName evidence="4">ComF family protein</fullName>
    </submittedName>
</protein>
<dbReference type="AlphaFoldDB" id="A0AA96F0Z9"/>
<dbReference type="KEGG" id="fcj:RN605_09645"/>
<dbReference type="Proteomes" id="UP001304515">
    <property type="component" value="Chromosome"/>
</dbReference>
<dbReference type="CDD" id="cd06223">
    <property type="entry name" value="PRTases_typeI"/>
    <property type="match status" value="1"/>
</dbReference>
<feature type="domain" description="Phosphoribosyltransferase" evidence="2">
    <location>
        <begin position="134"/>
        <end position="221"/>
    </location>
</feature>
<comment type="similarity">
    <text evidence="1">Belongs to the ComF/GntX family.</text>
</comment>
<dbReference type="PANTHER" id="PTHR47505:SF1">
    <property type="entry name" value="DNA UTILIZATION PROTEIN YHGH"/>
    <property type="match status" value="1"/>
</dbReference>
<dbReference type="Pfam" id="PF00156">
    <property type="entry name" value="Pribosyltran"/>
    <property type="match status" value="1"/>
</dbReference>
<proteinExistence type="inferred from homology"/>
<dbReference type="InterPro" id="IPR051910">
    <property type="entry name" value="ComF/GntX_DNA_util-trans"/>
</dbReference>
<evidence type="ECO:0000313" key="4">
    <source>
        <dbReference type="EMBL" id="WNM20948.1"/>
    </source>
</evidence>
<evidence type="ECO:0000259" key="2">
    <source>
        <dbReference type="Pfam" id="PF00156"/>
    </source>
</evidence>
<evidence type="ECO:0000313" key="5">
    <source>
        <dbReference type="Proteomes" id="UP001304515"/>
    </source>
</evidence>
<accession>A0AA96J8N4</accession>
<name>A0AA96F0Z9_9FLAO</name>
<dbReference type="RefSeq" id="WP_313324449.1">
    <property type="nucleotide sequence ID" value="NZ_CP134878.1"/>
</dbReference>
<dbReference type="EMBL" id="CP134878">
    <property type="protein sequence ID" value="WNM19559.1"/>
    <property type="molecule type" value="Genomic_DNA"/>
</dbReference>
<organism evidence="4 5">
    <name type="scientific">Flavobacterium capsici</name>
    <dbReference type="NCBI Taxonomy" id="3075618"/>
    <lineage>
        <taxon>Bacteria</taxon>
        <taxon>Pseudomonadati</taxon>
        <taxon>Bacteroidota</taxon>
        <taxon>Flavobacteriia</taxon>
        <taxon>Flavobacteriales</taxon>
        <taxon>Flavobacteriaceae</taxon>
        <taxon>Flavobacterium</taxon>
    </lineage>
</organism>